<feature type="region of interest" description="Disordered" evidence="1">
    <location>
        <begin position="325"/>
        <end position="345"/>
    </location>
</feature>
<dbReference type="EMBL" id="QLII01000002">
    <property type="protein sequence ID" value="RAI73079.1"/>
    <property type="molecule type" value="Genomic_DNA"/>
</dbReference>
<dbReference type="AlphaFoldDB" id="A0A327NFQ6"/>
<dbReference type="Proteomes" id="UP000249016">
    <property type="component" value="Unassembled WGS sequence"/>
</dbReference>
<dbReference type="OrthoDB" id="1404627at2"/>
<gene>
    <name evidence="2" type="ORF">HMF3257_37390</name>
</gene>
<comment type="caution">
    <text evidence="2">The sequence shown here is derived from an EMBL/GenBank/DDBJ whole genome shotgun (WGS) entry which is preliminary data.</text>
</comment>
<reference evidence="2 3" key="1">
    <citation type="submission" date="2018-06" db="EMBL/GenBank/DDBJ databases">
        <title>Spirosoma sp. HMF3257 Genome sequencing and assembly.</title>
        <authorList>
            <person name="Kang H."/>
            <person name="Cha I."/>
            <person name="Kim H."/>
            <person name="Kang J."/>
            <person name="Joh K."/>
        </authorList>
    </citation>
    <scope>NUCLEOTIDE SEQUENCE [LARGE SCALE GENOMIC DNA]</scope>
    <source>
        <strain evidence="2 3">HMF3257</strain>
    </source>
</reference>
<dbReference type="Pfam" id="PF18976">
    <property type="entry name" value="DUF5712"/>
    <property type="match status" value="1"/>
</dbReference>
<dbReference type="InterPro" id="IPR043766">
    <property type="entry name" value="BfmA-like"/>
</dbReference>
<protein>
    <recommendedName>
        <fullName evidence="4">Mobilization protein</fullName>
    </recommendedName>
</protein>
<evidence type="ECO:0000313" key="2">
    <source>
        <dbReference type="EMBL" id="RAI73079.1"/>
    </source>
</evidence>
<evidence type="ECO:0008006" key="4">
    <source>
        <dbReference type="Google" id="ProtNLM"/>
    </source>
</evidence>
<dbReference type="RefSeq" id="WP_111350826.1">
    <property type="nucleotide sequence ID" value="NZ_QLII01000002.1"/>
</dbReference>
<sequence length="345" mass="40869">MITKILPPTKNREINYDNKGSCERLVNYFEHEGKELDQDAFYFSQEQDGLSKEEVVQQIDGNVKGLKREDTKFVSLVIAPSSEELAHIRDDSEKLKVYTRQVMDNYAKHFKLKDGKELEGKDLVWYGIVHKTRKYQWNDKEVRGGEVRRGEQKSGIQTHIHIVVSTRDKEQKITLNPKTSRARFNIIEFQKSSAELFQKEFKYEKRTHYHKEKPQTVRTHIDQIRYFEKRINQLAEKYDLGEKTVHRLRDKAVETGYSKEFYQKMKEYTKRLDRGEGKKDELPEFETLRKADRQENRTFVRNQVNQPIRAKSVSFAVESVLKGANDNKDDDREILRDLSSRSRGR</sequence>
<proteinExistence type="predicted"/>
<accession>A0A327NFQ6</accession>
<evidence type="ECO:0000256" key="1">
    <source>
        <dbReference type="SAM" id="MobiDB-lite"/>
    </source>
</evidence>
<name>A0A327NFQ6_9BACT</name>
<organism evidence="2 3">
    <name type="scientific">Spirosoma telluris</name>
    <dbReference type="NCBI Taxonomy" id="2183553"/>
    <lineage>
        <taxon>Bacteria</taxon>
        <taxon>Pseudomonadati</taxon>
        <taxon>Bacteroidota</taxon>
        <taxon>Cytophagia</taxon>
        <taxon>Cytophagales</taxon>
        <taxon>Cytophagaceae</taxon>
        <taxon>Spirosoma</taxon>
    </lineage>
</organism>
<keyword evidence="3" id="KW-1185">Reference proteome</keyword>
<evidence type="ECO:0000313" key="3">
    <source>
        <dbReference type="Proteomes" id="UP000249016"/>
    </source>
</evidence>